<dbReference type="Pfam" id="PF04055">
    <property type="entry name" value="Radical_SAM"/>
    <property type="match status" value="1"/>
</dbReference>
<accession>A0ABV1HCP4</accession>
<evidence type="ECO:0000259" key="5">
    <source>
        <dbReference type="PROSITE" id="PS51918"/>
    </source>
</evidence>
<dbReference type="InterPro" id="IPR034505">
    <property type="entry name" value="Coproporphyrinogen-III_oxidase"/>
</dbReference>
<evidence type="ECO:0000256" key="2">
    <source>
        <dbReference type="ARBA" id="ARBA00022723"/>
    </source>
</evidence>
<keyword evidence="3" id="KW-0408">Iron</keyword>
<dbReference type="InterPro" id="IPR013785">
    <property type="entry name" value="Aldolase_TIM"/>
</dbReference>
<comment type="caution">
    <text evidence="6">The sequence shown here is derived from an EMBL/GenBank/DDBJ whole genome shotgun (WGS) entry which is preliminary data.</text>
</comment>
<proteinExistence type="predicted"/>
<dbReference type="Gene3D" id="3.20.20.70">
    <property type="entry name" value="Aldolase class I"/>
    <property type="match status" value="1"/>
</dbReference>
<gene>
    <name evidence="6" type="primary">hemZ</name>
    <name evidence="6" type="ORF">WMO43_06370</name>
</gene>
<organism evidence="6 7">
    <name type="scientific">Maccoyibacter intestinihominis</name>
    <dbReference type="NCBI Taxonomy" id="3133499"/>
    <lineage>
        <taxon>Bacteria</taxon>
        <taxon>Bacillati</taxon>
        <taxon>Bacillota</taxon>
        <taxon>Clostridia</taxon>
        <taxon>Lachnospirales</taxon>
        <taxon>Lachnospiraceae</taxon>
        <taxon>Maccoyibacter</taxon>
    </lineage>
</organism>
<dbReference type="SFLD" id="SFLDG01082">
    <property type="entry name" value="B12-binding_domain_containing"/>
    <property type="match status" value="1"/>
</dbReference>
<dbReference type="CDD" id="cd01335">
    <property type="entry name" value="Radical_SAM"/>
    <property type="match status" value="1"/>
</dbReference>
<dbReference type="InterPro" id="IPR058240">
    <property type="entry name" value="rSAM_sf"/>
</dbReference>
<evidence type="ECO:0000313" key="6">
    <source>
        <dbReference type="EMBL" id="MEQ2557489.1"/>
    </source>
</evidence>
<dbReference type="RefSeq" id="WP_353530650.1">
    <property type="nucleotide sequence ID" value="NZ_JBBMEX010000005.1"/>
</dbReference>
<keyword evidence="7" id="KW-1185">Reference proteome</keyword>
<keyword evidence="6" id="KW-0560">Oxidoreductase</keyword>
<dbReference type="EC" id="1.3.98.3" evidence="6"/>
<dbReference type="Proteomes" id="UP001454489">
    <property type="component" value="Unassembled WGS sequence"/>
</dbReference>
<dbReference type="InterPro" id="IPR006638">
    <property type="entry name" value="Elp3/MiaA/NifB-like_rSAM"/>
</dbReference>
<evidence type="ECO:0000313" key="7">
    <source>
        <dbReference type="Proteomes" id="UP001454489"/>
    </source>
</evidence>
<dbReference type="InterPro" id="IPR023995">
    <property type="entry name" value="HemZ"/>
</dbReference>
<sequence length="501" mass="57706">MITVSLNEADFEYDIHSLVKAFYPKEDVKVFADSEKIAELEEKETPLFHMEVLFSRAENVISASVLNAEAKTGEPALASMQIQVDFSDRKETKNRLKRGIYQMFSEYTGQTLPWGTLTGIRPTKIPMSMLEEGKSEDEIRTFMADTYFCSPEKTELSIDIAKRELGLLNKLDYEKGYSLYIGIPFCPSTCLYCSFTSYPLSAWEKRVDEYLDALEKEIDYTAEQYRERHLNTIYIGGGTPTTLAPYQLDRLIRKIKSSFDLSHLLEFTVEAGRPDSITKEKLEVLRSHGISRISINPQTMKQETLEIIGRHHTVEQTVQSFLTARELGFDNINMDLIVGLPNENLEDVRHTMEQLEELQPDNVTVHSLAIKRAARLNMFKEDYTNLKMENTWEHIEVTADYCKRMGLQPYYLYRQKNMAGNFENVGYAKEGKAGIYNILIMEEKQTIVACGAGASTKRVWNTPNPDGTHRIERCENVKDVALYIERIDEMIERKKRLFAEE</sequence>
<evidence type="ECO:0000256" key="3">
    <source>
        <dbReference type="ARBA" id="ARBA00023004"/>
    </source>
</evidence>
<keyword evidence="2" id="KW-0479">Metal-binding</keyword>
<reference evidence="6 7" key="1">
    <citation type="submission" date="2024-03" db="EMBL/GenBank/DDBJ databases">
        <title>Human intestinal bacterial collection.</title>
        <authorList>
            <person name="Pauvert C."/>
            <person name="Hitch T.C.A."/>
            <person name="Clavel T."/>
        </authorList>
    </citation>
    <scope>NUCLEOTIDE SEQUENCE [LARGE SCALE GENOMIC DNA]</scope>
    <source>
        <strain evidence="6 7">CLA-AA-H185</strain>
    </source>
</reference>
<keyword evidence="4" id="KW-0411">Iron-sulfur</keyword>
<dbReference type="NCBIfam" id="TIGR03994">
    <property type="entry name" value="rSAM_HemZ"/>
    <property type="match status" value="1"/>
</dbReference>
<feature type="domain" description="Radical SAM core" evidence="5">
    <location>
        <begin position="171"/>
        <end position="414"/>
    </location>
</feature>
<keyword evidence="1" id="KW-0949">S-adenosyl-L-methionine</keyword>
<dbReference type="EMBL" id="JBBMEX010000005">
    <property type="protein sequence ID" value="MEQ2557489.1"/>
    <property type="molecule type" value="Genomic_DNA"/>
</dbReference>
<dbReference type="SUPFAM" id="SSF102114">
    <property type="entry name" value="Radical SAM enzymes"/>
    <property type="match status" value="1"/>
</dbReference>
<dbReference type="PROSITE" id="PS51918">
    <property type="entry name" value="RADICAL_SAM"/>
    <property type="match status" value="1"/>
</dbReference>
<evidence type="ECO:0000256" key="1">
    <source>
        <dbReference type="ARBA" id="ARBA00022691"/>
    </source>
</evidence>
<dbReference type="SFLD" id="SFLDG01065">
    <property type="entry name" value="anaerobic_coproporphyrinogen-I"/>
    <property type="match status" value="1"/>
</dbReference>
<dbReference type="PANTHER" id="PTHR13932">
    <property type="entry name" value="COPROPORPHYRINIGEN III OXIDASE"/>
    <property type="match status" value="1"/>
</dbReference>
<dbReference type="SFLD" id="SFLDF00310">
    <property type="entry name" value="oxygen-independent_coproporphy"/>
    <property type="match status" value="1"/>
</dbReference>
<dbReference type="InterPro" id="IPR007197">
    <property type="entry name" value="rSAM"/>
</dbReference>
<name>A0ABV1HCP4_9FIRM</name>
<dbReference type="SFLD" id="SFLDS00029">
    <property type="entry name" value="Radical_SAM"/>
    <property type="match status" value="1"/>
</dbReference>
<dbReference type="PANTHER" id="PTHR13932:SF1">
    <property type="entry name" value="OXYGEN-INDEPENDENT COPROPORPHYRINOGEN-III OXIDASE-LIKE PROTEIN HEMZ"/>
    <property type="match status" value="1"/>
</dbReference>
<dbReference type="SMART" id="SM00729">
    <property type="entry name" value="Elp3"/>
    <property type="match status" value="1"/>
</dbReference>
<dbReference type="GO" id="GO:0051989">
    <property type="term" value="F:coproporphyrinogen dehydrogenase activity"/>
    <property type="evidence" value="ECO:0007669"/>
    <property type="project" value="UniProtKB-EC"/>
</dbReference>
<evidence type="ECO:0000256" key="4">
    <source>
        <dbReference type="ARBA" id="ARBA00023014"/>
    </source>
</evidence>
<protein>
    <submittedName>
        <fullName evidence="6">Coproporphyrinogen dehydrogenase HemZ</fullName>
        <ecNumber evidence="6">1.3.98.3</ecNumber>
    </submittedName>
</protein>